<name>A0ABQ5SMW4_9CHLO</name>
<feature type="region of interest" description="Disordered" evidence="2">
    <location>
        <begin position="94"/>
        <end position="117"/>
    </location>
</feature>
<proteinExistence type="predicted"/>
<organism evidence="3 4">
    <name type="scientific">Volvox africanus</name>
    <dbReference type="NCBI Taxonomy" id="51714"/>
    <lineage>
        <taxon>Eukaryota</taxon>
        <taxon>Viridiplantae</taxon>
        <taxon>Chlorophyta</taxon>
        <taxon>core chlorophytes</taxon>
        <taxon>Chlorophyceae</taxon>
        <taxon>CS clade</taxon>
        <taxon>Chlamydomonadales</taxon>
        <taxon>Volvocaceae</taxon>
        <taxon>Volvox</taxon>
    </lineage>
</organism>
<reference evidence="3 4" key="1">
    <citation type="journal article" date="2023" name="IScience">
        <title>Expanded male sex-determining region conserved during the evolution of homothallism in the green alga Volvox.</title>
        <authorList>
            <person name="Yamamoto K."/>
            <person name="Matsuzaki R."/>
            <person name="Mahakham W."/>
            <person name="Heman W."/>
            <person name="Sekimoto H."/>
            <person name="Kawachi M."/>
            <person name="Minakuchi Y."/>
            <person name="Toyoda A."/>
            <person name="Nozaki H."/>
        </authorList>
    </citation>
    <scope>NUCLEOTIDE SEQUENCE [LARGE SCALE GENOMIC DNA]</scope>
    <source>
        <strain evidence="3 4">NIES-4468</strain>
    </source>
</reference>
<gene>
    <name evidence="3" type="ORF">VaNZ11_016135</name>
</gene>
<keyword evidence="1" id="KW-0175">Coiled coil</keyword>
<dbReference type="EMBL" id="BSDZ01000101">
    <property type="protein sequence ID" value="GLI71019.1"/>
    <property type="molecule type" value="Genomic_DNA"/>
</dbReference>
<dbReference type="Proteomes" id="UP001165090">
    <property type="component" value="Unassembled WGS sequence"/>
</dbReference>
<evidence type="ECO:0000256" key="2">
    <source>
        <dbReference type="SAM" id="MobiDB-lite"/>
    </source>
</evidence>
<keyword evidence="4" id="KW-1185">Reference proteome</keyword>
<feature type="coiled-coil region" evidence="1">
    <location>
        <begin position="61"/>
        <end position="91"/>
    </location>
</feature>
<feature type="non-terminal residue" evidence="3">
    <location>
        <position position="1"/>
    </location>
</feature>
<comment type="caution">
    <text evidence="3">The sequence shown here is derived from an EMBL/GenBank/DDBJ whole genome shotgun (WGS) entry which is preliminary data.</text>
</comment>
<sequence length="117" mass="13140">VDPRRQTILPQSIWGFLVRAIICYYAFKCSKWLYREWQKRTDARRAVRVAVANDAARIALAEELQKSNSQAAAAVQAVERQQRQAQQAALEVCSEGRPLSRCSSALPKQTAGARLHS</sequence>
<evidence type="ECO:0000256" key="1">
    <source>
        <dbReference type="SAM" id="Coils"/>
    </source>
</evidence>
<evidence type="ECO:0000313" key="3">
    <source>
        <dbReference type="EMBL" id="GLI71019.1"/>
    </source>
</evidence>
<evidence type="ECO:0000313" key="4">
    <source>
        <dbReference type="Proteomes" id="UP001165090"/>
    </source>
</evidence>
<protein>
    <submittedName>
        <fullName evidence="3">Uncharacterized protein</fullName>
    </submittedName>
</protein>
<accession>A0ABQ5SMW4</accession>